<dbReference type="InterPro" id="IPR006597">
    <property type="entry name" value="Sel1-like"/>
</dbReference>
<feature type="signal peptide" evidence="1">
    <location>
        <begin position="1"/>
        <end position="21"/>
    </location>
</feature>
<organism evidence="2 3">
    <name type="scientific">Legionella septentrionalis</name>
    <dbReference type="NCBI Taxonomy" id="2498109"/>
    <lineage>
        <taxon>Bacteria</taxon>
        <taxon>Pseudomonadati</taxon>
        <taxon>Pseudomonadota</taxon>
        <taxon>Gammaproteobacteria</taxon>
        <taxon>Legionellales</taxon>
        <taxon>Legionellaceae</taxon>
        <taxon>Legionella</taxon>
    </lineage>
</organism>
<dbReference type="EMBL" id="RZGR01000003">
    <property type="protein sequence ID" value="RUQ90745.1"/>
    <property type="molecule type" value="Genomic_DNA"/>
</dbReference>
<dbReference type="SMART" id="SM00671">
    <property type="entry name" value="SEL1"/>
    <property type="match status" value="22"/>
</dbReference>
<evidence type="ECO:0000256" key="1">
    <source>
        <dbReference type="SAM" id="SignalP"/>
    </source>
</evidence>
<keyword evidence="1" id="KW-0732">Signal</keyword>
<dbReference type="RefSeq" id="WP_127111038.1">
    <property type="nucleotide sequence ID" value="NZ_RZGR01000003.1"/>
</dbReference>
<protein>
    <submittedName>
        <fullName evidence="2">Endopeptidase IV</fullName>
    </submittedName>
</protein>
<dbReference type="InterPro" id="IPR011990">
    <property type="entry name" value="TPR-like_helical_dom_sf"/>
</dbReference>
<dbReference type="AlphaFoldDB" id="A0A433JLM4"/>
<name>A0A433JLM4_9GAMM</name>
<evidence type="ECO:0000313" key="2">
    <source>
        <dbReference type="EMBL" id="RUQ90745.1"/>
    </source>
</evidence>
<evidence type="ECO:0000313" key="3">
    <source>
        <dbReference type="Proteomes" id="UP000288012"/>
    </source>
</evidence>
<reference evidence="2 3" key="1">
    <citation type="submission" date="2018-12" db="EMBL/GenBank/DDBJ databases">
        <title>Legionella sp,whole genome shotgun sequence.</title>
        <authorList>
            <person name="Wu H."/>
        </authorList>
    </citation>
    <scope>NUCLEOTIDE SEQUENCE [LARGE SCALE GENOMIC DNA]</scope>
    <source>
        <strain evidence="3">km714</strain>
    </source>
</reference>
<dbReference type="InterPro" id="IPR050767">
    <property type="entry name" value="Sel1_AlgK"/>
</dbReference>
<proteinExistence type="predicted"/>
<dbReference type="Proteomes" id="UP000288012">
    <property type="component" value="Unassembled WGS sequence"/>
</dbReference>
<gene>
    <name evidence="2" type="ORF">EKM59_01365</name>
</gene>
<keyword evidence="3" id="KW-1185">Reference proteome</keyword>
<sequence>MKSLMPWVCLVATASVQVAFANEGLDAYREGDYVNAAAKLAADAGKDPIVDYYLGRMRLYGYGQLKNNALALRHFKQAAEKGFLPAQNIMARYTLLVENNPEQALSWFKKAAEGNDVQAQMYCAAAYLFGIGTNKNSNLAKKYYIDAAKNGNSIAEYTLAEHFLQSRHGNDKKLGLIWLNKAVEKGNPQAQLKLGELYAEGKLVPKDLDKSSQLINQAIAQDYVDAIYEAGKIAEEQKDLNAAKDWYAKGAFKNYLPAQVALAQLYLRTDSPLYNPHTGYLWVLKAAQHDSAEAQHLLAKLYQEGKVIAKDEVLGKEWEQKALATEKAMQGPAALSAQAAQWLSNQKAVTFAQGGYQLGGIFSAWQNPEALKENNYNQSPKMDVVDRTALYRPNFVFTTPNEIVVSEYYDALAASLGNLDDAVNFPKYALNKNEFVIHSPPSVPNSPQLWEVAANPVESESFDVFTLLSKPAAPPSLSFFDRLYEQAILGNSSAQFLLAQMYEDGIDVKQNVQEAIKFYQLAAEQKDLRAEYNLGLLYLEGKGGMAPDYQRGMNWLQDAAFKGNAYAQFALGRINERGLRDASGKEVIAANADESTAMYYLAAANDFGTAQYRLAELLVREKPADVSMAAKARRNQLIKQLYEGAVAGGVQQAALPLAFFHAMDSDKAKQVQAFNVAKNEVSKGNGQAALLLGILYDRGLGVEKNSAEAMYWYQQASLNPVSAFILGTYFIEGKSVNQDKEKGRALLQQAADAGFPYADLNLAVLKQQQGEPFLPELDAAHALGNSKASLLLADYYLSQATDEQKMQQSREIYQQLAEKGDKEGQLKLGFMYEKGLGGPVDMAMAQQWYTAAANQEQPVAQYLLGHLYQLGWLGKLPDYVEAKKWYGLAQSNYSPAAVALGFIHETVEDDYEQAFIDYEMAALQNDPNGQFNLGLIYEKGKGRAVDFEKARELYASAAEKNHSQAMTQLAGLFFNGQGGPRDQEQALYWYKKAAALGEREALYQLGLLSETGVALKLDFPEALQYYEQAADKGNAKAMLALARMYQYGLGVEKNNQQAAKFYEKLAALNNPYAQYQLATFYYDGAAGERMPEKGKKLLLQAQENGSAQARKILQRLEAQGQVRLSYIEPVSLNSAPHLAGRPVELMYLDALNEWNLGDEQSSRIILDRIMMQFPHYVPAKRAYEQLNQTLNSPIFG</sequence>
<dbReference type="PANTHER" id="PTHR11102">
    <property type="entry name" value="SEL-1-LIKE PROTEIN"/>
    <property type="match status" value="1"/>
</dbReference>
<comment type="caution">
    <text evidence="2">The sequence shown here is derived from an EMBL/GenBank/DDBJ whole genome shotgun (WGS) entry which is preliminary data.</text>
</comment>
<dbReference type="SUPFAM" id="SSF81901">
    <property type="entry name" value="HCP-like"/>
    <property type="match status" value="6"/>
</dbReference>
<feature type="chain" id="PRO_5019242456" evidence="1">
    <location>
        <begin position="22"/>
        <end position="1196"/>
    </location>
</feature>
<accession>A0A433JLM4</accession>
<dbReference type="Gene3D" id="1.25.40.10">
    <property type="entry name" value="Tetratricopeptide repeat domain"/>
    <property type="match status" value="5"/>
</dbReference>
<dbReference type="Pfam" id="PF08238">
    <property type="entry name" value="Sel1"/>
    <property type="match status" value="18"/>
</dbReference>
<dbReference type="PANTHER" id="PTHR11102:SF160">
    <property type="entry name" value="ERAD-ASSOCIATED E3 UBIQUITIN-PROTEIN LIGASE COMPONENT HRD3"/>
    <property type="match status" value="1"/>
</dbReference>